<protein>
    <submittedName>
        <fullName evidence="2">Uncharacterized protein</fullName>
    </submittedName>
</protein>
<evidence type="ECO:0000313" key="3">
    <source>
        <dbReference type="Proteomes" id="UP000270342"/>
    </source>
</evidence>
<comment type="caution">
    <text evidence="2">The sequence shown here is derived from an EMBL/GenBank/DDBJ whole genome shotgun (WGS) entry which is preliminary data.</text>
</comment>
<dbReference type="RefSeq" id="WP_121091271.1">
    <property type="nucleotide sequence ID" value="NZ_RBZU01000019.1"/>
</dbReference>
<sequence>MKDFNERMLREAESDLRAAERRYQDAALELKKASRYLLHKQEVYHTLKDAADRAAGEPT</sequence>
<reference evidence="2 3" key="1">
    <citation type="submission" date="2018-10" db="EMBL/GenBank/DDBJ databases">
        <title>Robbsia sp. DHC34, isolated from soil.</title>
        <authorList>
            <person name="Gao Z.-H."/>
            <person name="Qiu L.-H."/>
        </authorList>
    </citation>
    <scope>NUCLEOTIDE SEQUENCE [LARGE SCALE GENOMIC DNA]</scope>
    <source>
        <strain evidence="2 3">DHC34</strain>
    </source>
</reference>
<name>A0A494X959_9BURK</name>
<dbReference type="Proteomes" id="UP000270342">
    <property type="component" value="Unassembled WGS sequence"/>
</dbReference>
<evidence type="ECO:0000313" key="2">
    <source>
        <dbReference type="EMBL" id="RKP44724.1"/>
    </source>
</evidence>
<gene>
    <name evidence="2" type="ORF">D7S86_27260</name>
</gene>
<organism evidence="2 3">
    <name type="scientific">Pararobbsia silviterrae</name>
    <dbReference type="NCBI Taxonomy" id="1792498"/>
    <lineage>
        <taxon>Bacteria</taxon>
        <taxon>Pseudomonadati</taxon>
        <taxon>Pseudomonadota</taxon>
        <taxon>Betaproteobacteria</taxon>
        <taxon>Burkholderiales</taxon>
        <taxon>Burkholderiaceae</taxon>
        <taxon>Pararobbsia</taxon>
    </lineage>
</organism>
<accession>A0A494X959</accession>
<proteinExistence type="predicted"/>
<evidence type="ECO:0000256" key="1">
    <source>
        <dbReference type="SAM" id="Coils"/>
    </source>
</evidence>
<feature type="coiled-coil region" evidence="1">
    <location>
        <begin position="2"/>
        <end position="36"/>
    </location>
</feature>
<keyword evidence="1" id="KW-0175">Coiled coil</keyword>
<dbReference type="AlphaFoldDB" id="A0A494X959"/>
<dbReference type="EMBL" id="RBZU01000019">
    <property type="protein sequence ID" value="RKP44724.1"/>
    <property type="molecule type" value="Genomic_DNA"/>
</dbReference>
<keyword evidence="3" id="KW-1185">Reference proteome</keyword>